<evidence type="ECO:0000313" key="2">
    <source>
        <dbReference type="Proteomes" id="UP000729402"/>
    </source>
</evidence>
<evidence type="ECO:0000313" key="1">
    <source>
        <dbReference type="EMBL" id="KAG8088319.1"/>
    </source>
</evidence>
<keyword evidence="2" id="KW-1185">Reference proteome</keyword>
<name>A0A8J6BJD4_ZIZPA</name>
<reference evidence="1" key="2">
    <citation type="submission" date="2021-02" db="EMBL/GenBank/DDBJ databases">
        <authorList>
            <person name="Kimball J.A."/>
            <person name="Haas M.W."/>
            <person name="Macchietto M."/>
            <person name="Kono T."/>
            <person name="Duquette J."/>
            <person name="Shao M."/>
        </authorList>
    </citation>
    <scope>NUCLEOTIDE SEQUENCE</scope>
    <source>
        <tissue evidence="1">Fresh leaf tissue</tissue>
    </source>
</reference>
<proteinExistence type="predicted"/>
<organism evidence="1 2">
    <name type="scientific">Zizania palustris</name>
    <name type="common">Northern wild rice</name>
    <dbReference type="NCBI Taxonomy" id="103762"/>
    <lineage>
        <taxon>Eukaryota</taxon>
        <taxon>Viridiplantae</taxon>
        <taxon>Streptophyta</taxon>
        <taxon>Embryophyta</taxon>
        <taxon>Tracheophyta</taxon>
        <taxon>Spermatophyta</taxon>
        <taxon>Magnoliopsida</taxon>
        <taxon>Liliopsida</taxon>
        <taxon>Poales</taxon>
        <taxon>Poaceae</taxon>
        <taxon>BOP clade</taxon>
        <taxon>Oryzoideae</taxon>
        <taxon>Oryzeae</taxon>
        <taxon>Zizaniinae</taxon>
        <taxon>Zizania</taxon>
    </lineage>
</organism>
<dbReference type="EMBL" id="JAAALK010000082">
    <property type="protein sequence ID" value="KAG8088319.1"/>
    <property type="molecule type" value="Genomic_DNA"/>
</dbReference>
<sequence length="75" mass="8707">MVQYAIEIEPFCHERDDLLAQNIELLQRVVIVETFVVGDVLMAENATHLAKEDDHQAVALRTMIKEEREVERSTR</sequence>
<dbReference type="AlphaFoldDB" id="A0A8J6BJD4"/>
<gene>
    <name evidence="1" type="ORF">GUJ93_ZPchr0010g9725</name>
</gene>
<comment type="caution">
    <text evidence="1">The sequence shown here is derived from an EMBL/GenBank/DDBJ whole genome shotgun (WGS) entry which is preliminary data.</text>
</comment>
<protein>
    <submittedName>
        <fullName evidence="1">Uncharacterized protein</fullName>
    </submittedName>
</protein>
<reference evidence="1" key="1">
    <citation type="journal article" date="2021" name="bioRxiv">
        <title>Whole Genome Assembly and Annotation of Northern Wild Rice, Zizania palustris L., Supports a Whole Genome Duplication in the Zizania Genus.</title>
        <authorList>
            <person name="Haas M."/>
            <person name="Kono T."/>
            <person name="Macchietto M."/>
            <person name="Millas R."/>
            <person name="McGilp L."/>
            <person name="Shao M."/>
            <person name="Duquette J."/>
            <person name="Hirsch C.N."/>
            <person name="Kimball J."/>
        </authorList>
    </citation>
    <scope>NUCLEOTIDE SEQUENCE</scope>
    <source>
        <tissue evidence="1">Fresh leaf tissue</tissue>
    </source>
</reference>
<dbReference type="Proteomes" id="UP000729402">
    <property type="component" value="Unassembled WGS sequence"/>
</dbReference>
<accession>A0A8J6BJD4</accession>